<dbReference type="Pfam" id="PF00924">
    <property type="entry name" value="MS_channel_2nd"/>
    <property type="match status" value="1"/>
</dbReference>
<evidence type="ECO:0000256" key="2">
    <source>
        <dbReference type="ARBA" id="ARBA00022692"/>
    </source>
</evidence>
<feature type="transmembrane region" description="Helical" evidence="5">
    <location>
        <begin position="127"/>
        <end position="148"/>
    </location>
</feature>
<feature type="transmembrane region" description="Helical" evidence="5">
    <location>
        <begin position="6"/>
        <end position="27"/>
    </location>
</feature>
<dbReference type="Gene3D" id="1.10.287.1260">
    <property type="match status" value="1"/>
</dbReference>
<dbReference type="InterPro" id="IPR023408">
    <property type="entry name" value="MscS_beta-dom_sf"/>
</dbReference>
<feature type="transmembrane region" description="Helical" evidence="5">
    <location>
        <begin position="154"/>
        <end position="177"/>
    </location>
</feature>
<feature type="domain" description="Mechanosensitive ion channel MscS" evidence="6">
    <location>
        <begin position="176"/>
        <end position="242"/>
    </location>
</feature>
<evidence type="ECO:0000259" key="6">
    <source>
        <dbReference type="Pfam" id="PF00924"/>
    </source>
</evidence>
<gene>
    <name evidence="7" type="ORF">GCM10022402_04700</name>
</gene>
<comment type="caution">
    <text evidence="7">The sequence shown here is derived from an EMBL/GenBank/DDBJ whole genome shotgun (WGS) entry which is preliminary data.</text>
</comment>
<keyword evidence="4 5" id="KW-0472">Membrane</keyword>
<reference evidence="8" key="1">
    <citation type="journal article" date="2019" name="Int. J. Syst. Evol. Microbiol.">
        <title>The Global Catalogue of Microorganisms (GCM) 10K type strain sequencing project: providing services to taxonomists for standard genome sequencing and annotation.</title>
        <authorList>
            <consortium name="The Broad Institute Genomics Platform"/>
            <consortium name="The Broad Institute Genome Sequencing Center for Infectious Disease"/>
            <person name="Wu L."/>
            <person name="Ma J."/>
        </authorList>
    </citation>
    <scope>NUCLEOTIDE SEQUENCE [LARGE SCALE GENOMIC DNA]</scope>
    <source>
        <strain evidence="8">JCM 17137</strain>
    </source>
</reference>
<name>A0ABP7EXE8_9ACTN</name>
<evidence type="ECO:0000256" key="3">
    <source>
        <dbReference type="ARBA" id="ARBA00022989"/>
    </source>
</evidence>
<dbReference type="EMBL" id="BAABDD010000002">
    <property type="protein sequence ID" value="GAA3727113.1"/>
    <property type="molecule type" value="Genomic_DNA"/>
</dbReference>
<keyword evidence="3 5" id="KW-1133">Transmembrane helix</keyword>
<evidence type="ECO:0000256" key="5">
    <source>
        <dbReference type="SAM" id="Phobius"/>
    </source>
</evidence>
<accession>A0ABP7EXE8</accession>
<evidence type="ECO:0000256" key="1">
    <source>
        <dbReference type="ARBA" id="ARBA00004370"/>
    </source>
</evidence>
<protein>
    <recommendedName>
        <fullName evidence="6">Mechanosensitive ion channel MscS domain-containing protein</fullName>
    </recommendedName>
</protein>
<proteinExistence type="predicted"/>
<feature type="transmembrane region" description="Helical" evidence="5">
    <location>
        <begin position="47"/>
        <end position="63"/>
    </location>
</feature>
<evidence type="ECO:0000313" key="8">
    <source>
        <dbReference type="Proteomes" id="UP001500908"/>
    </source>
</evidence>
<dbReference type="InterPro" id="IPR006685">
    <property type="entry name" value="MscS_channel_2nd"/>
</dbReference>
<dbReference type="SUPFAM" id="SSF50182">
    <property type="entry name" value="Sm-like ribonucleoproteins"/>
    <property type="match status" value="1"/>
</dbReference>
<organism evidence="7 8">
    <name type="scientific">Salinactinospora qingdaonensis</name>
    <dbReference type="NCBI Taxonomy" id="702744"/>
    <lineage>
        <taxon>Bacteria</taxon>
        <taxon>Bacillati</taxon>
        <taxon>Actinomycetota</taxon>
        <taxon>Actinomycetes</taxon>
        <taxon>Streptosporangiales</taxon>
        <taxon>Nocardiopsidaceae</taxon>
        <taxon>Salinactinospora</taxon>
    </lineage>
</organism>
<evidence type="ECO:0000313" key="7">
    <source>
        <dbReference type="EMBL" id="GAA3727113.1"/>
    </source>
</evidence>
<comment type="subcellular location">
    <subcellularLocation>
        <location evidence="1">Membrane</location>
    </subcellularLocation>
</comment>
<evidence type="ECO:0000256" key="4">
    <source>
        <dbReference type="ARBA" id="ARBA00023136"/>
    </source>
</evidence>
<dbReference type="RefSeq" id="WP_425567389.1">
    <property type="nucleotide sequence ID" value="NZ_BAABDD010000002.1"/>
</dbReference>
<sequence length="376" mass="41137">MGMEHLIAIGIAVAIAVLVVSVAHWLLAHKLSKVWQVAPPLVHRCRISAYAAAVVLGVNIAIPDSDGIDYATYGVFRHAMGIAMIASVTWLALTIAYAITDVVLDRLSPYNGDSDLRARRLRTQVRLLRRVVATIIGILATAAILFTFPSVQALGAGLLASAGLIGIVAGVAAQSVLGNLFAGLQLAFSDALRLNDVVVIEGEWGRIEELTLTKVTVRIWDERRLVLPVSHFTTTPFENWTKQNTALTGYVKLYVDWEVPVEQLREVAGAFITNHPLWDGRRWSLQVTDVLQNGLVEVRAVMTTADSDARWDLCCELREHLVGYLATNCPLALPRNRTEISEFGGGNEERYATIWPSSAFRRPVGHPTHTGPHEAG</sequence>
<dbReference type="PANTHER" id="PTHR30566:SF25">
    <property type="entry name" value="INNER MEMBRANE PROTEIN"/>
    <property type="match status" value="1"/>
</dbReference>
<feature type="transmembrane region" description="Helical" evidence="5">
    <location>
        <begin position="75"/>
        <end position="99"/>
    </location>
</feature>
<dbReference type="Gene3D" id="2.30.30.60">
    <property type="match status" value="1"/>
</dbReference>
<keyword evidence="2 5" id="KW-0812">Transmembrane</keyword>
<dbReference type="Proteomes" id="UP001500908">
    <property type="component" value="Unassembled WGS sequence"/>
</dbReference>
<dbReference type="PANTHER" id="PTHR30566">
    <property type="entry name" value="YNAI-RELATED MECHANOSENSITIVE ION CHANNEL"/>
    <property type="match status" value="1"/>
</dbReference>
<keyword evidence="8" id="KW-1185">Reference proteome</keyword>
<dbReference type="InterPro" id="IPR010920">
    <property type="entry name" value="LSM_dom_sf"/>
</dbReference>